<reference evidence="1 2" key="1">
    <citation type="submission" date="2016-10" db="EMBL/GenBank/DDBJ databases">
        <authorList>
            <person name="Varghese N."/>
            <person name="Submissions S."/>
        </authorList>
    </citation>
    <scope>NUCLEOTIDE SEQUENCE [LARGE SCALE GENOMIC DNA]</scope>
    <source>
        <strain evidence="1 2">CGMCC 1.12102</strain>
    </source>
</reference>
<gene>
    <name evidence="1" type="ORF">SAMN02927897_00002</name>
</gene>
<protein>
    <submittedName>
        <fullName evidence="1">Uncharacterized protein</fullName>
    </submittedName>
</protein>
<dbReference type="Proteomes" id="UP000183569">
    <property type="component" value="Unassembled WGS sequence"/>
</dbReference>
<proteinExistence type="predicted"/>
<evidence type="ECO:0000313" key="1">
    <source>
        <dbReference type="EMBL" id="SCX37448.1"/>
    </source>
</evidence>
<evidence type="ECO:0000313" key="2">
    <source>
        <dbReference type="Proteomes" id="UP000183569"/>
    </source>
</evidence>
<dbReference type="EMBL" id="FMUI01000002">
    <property type="protein sequence ID" value="SCX37448.1"/>
    <property type="molecule type" value="Genomic_DNA"/>
</dbReference>
<dbReference type="AlphaFoldDB" id="A0A1G4X9W4"/>
<sequence length="222" mass="25139">MRKFLILLILVLLSQKAVSFIIPEIQVPSDFNKDRFDEYYNNISSNSGNGSCDNISFKNFYPPEYISSKIKYPPFNTWFCLFAVDVTHDGYGPGRALAEKVYFDQKTGLWKKKKYTLSRESTQRSLEVYGIKSLSELQPLELYNIQSVNASGYAVIDNNIPLQEKQKGVKKNLSFCLIRSGAAFCGSGSMINLVDGKEVDFTPYMLKSLETVEMGLPEKSNN</sequence>
<comment type="caution">
    <text evidence="1">The sequence shown here is derived from an EMBL/GenBank/DDBJ whole genome shotgun (WGS) entry which is preliminary data.</text>
</comment>
<name>A0A1G4X9W4_9ENTR</name>
<organism evidence="1 2">
    <name type="scientific">Kosakonia sacchari</name>
    <dbReference type="NCBI Taxonomy" id="1158459"/>
    <lineage>
        <taxon>Bacteria</taxon>
        <taxon>Pseudomonadati</taxon>
        <taxon>Pseudomonadota</taxon>
        <taxon>Gammaproteobacteria</taxon>
        <taxon>Enterobacterales</taxon>
        <taxon>Enterobacteriaceae</taxon>
        <taxon>Kosakonia</taxon>
    </lineage>
</organism>
<accession>A0A1G4X9W4</accession>